<protein>
    <submittedName>
        <fullName evidence="7">6331_t:CDS:1</fullName>
    </submittedName>
</protein>
<name>A0A9N9BDL4_9GLOM</name>
<dbReference type="PANTHER" id="PTHR11552:SF147">
    <property type="entry name" value="CHOLINE DEHYDROGENASE, MITOCHONDRIAL"/>
    <property type="match status" value="1"/>
</dbReference>
<keyword evidence="4" id="KW-0274">FAD</keyword>
<dbReference type="InterPro" id="IPR012132">
    <property type="entry name" value="GMC_OxRdtase"/>
</dbReference>
<comment type="caution">
    <text evidence="7">The sequence shown here is derived from an EMBL/GenBank/DDBJ whole genome shotgun (WGS) entry which is preliminary data.</text>
</comment>
<dbReference type="InterPro" id="IPR036188">
    <property type="entry name" value="FAD/NAD-bd_sf"/>
</dbReference>
<dbReference type="Proteomes" id="UP000789342">
    <property type="component" value="Unassembled WGS sequence"/>
</dbReference>
<dbReference type="InterPro" id="IPR007867">
    <property type="entry name" value="GMC_OxRtase_C"/>
</dbReference>
<dbReference type="Pfam" id="PF05199">
    <property type="entry name" value="GMC_oxred_C"/>
    <property type="match status" value="1"/>
</dbReference>
<evidence type="ECO:0000256" key="1">
    <source>
        <dbReference type="ARBA" id="ARBA00001974"/>
    </source>
</evidence>
<dbReference type="InterPro" id="IPR000172">
    <property type="entry name" value="GMC_OxRdtase_N"/>
</dbReference>
<dbReference type="Gene3D" id="3.50.50.60">
    <property type="entry name" value="FAD/NAD(P)-binding domain"/>
    <property type="match status" value="1"/>
</dbReference>
<comment type="cofactor">
    <cofactor evidence="1">
        <name>FAD</name>
        <dbReference type="ChEBI" id="CHEBI:57692"/>
    </cofactor>
</comment>
<dbReference type="GO" id="GO:0016614">
    <property type="term" value="F:oxidoreductase activity, acting on CH-OH group of donors"/>
    <property type="evidence" value="ECO:0007669"/>
    <property type="project" value="InterPro"/>
</dbReference>
<dbReference type="Gene3D" id="3.30.560.10">
    <property type="entry name" value="Glucose Oxidase, domain 3"/>
    <property type="match status" value="1"/>
</dbReference>
<dbReference type="OrthoDB" id="269227at2759"/>
<evidence type="ECO:0000256" key="5">
    <source>
        <dbReference type="SAM" id="MobiDB-lite"/>
    </source>
</evidence>
<evidence type="ECO:0000313" key="8">
    <source>
        <dbReference type="Proteomes" id="UP000789342"/>
    </source>
</evidence>
<evidence type="ECO:0000256" key="3">
    <source>
        <dbReference type="ARBA" id="ARBA00022630"/>
    </source>
</evidence>
<dbReference type="EMBL" id="CAJVPV010003806">
    <property type="protein sequence ID" value="CAG8560146.1"/>
    <property type="molecule type" value="Genomic_DNA"/>
</dbReference>
<gene>
    <name evidence="7" type="ORF">AMORRO_LOCUS5977</name>
</gene>
<dbReference type="SUPFAM" id="SSF51905">
    <property type="entry name" value="FAD/NAD(P)-binding domain"/>
    <property type="match status" value="1"/>
</dbReference>
<dbReference type="Pfam" id="PF00732">
    <property type="entry name" value="GMC_oxred_N"/>
    <property type="match status" value="2"/>
</dbReference>
<reference evidence="7" key="1">
    <citation type="submission" date="2021-06" db="EMBL/GenBank/DDBJ databases">
        <authorList>
            <person name="Kallberg Y."/>
            <person name="Tangrot J."/>
            <person name="Rosling A."/>
        </authorList>
    </citation>
    <scope>NUCLEOTIDE SEQUENCE</scope>
    <source>
        <strain evidence="7">CL551</strain>
    </source>
</reference>
<feature type="region of interest" description="Disordered" evidence="5">
    <location>
        <begin position="1"/>
        <end position="22"/>
    </location>
</feature>
<feature type="domain" description="Glucose-methanol-choline oxidoreductase N-terminal" evidence="6">
    <location>
        <begin position="362"/>
        <end position="376"/>
    </location>
</feature>
<dbReference type="PANTHER" id="PTHR11552">
    <property type="entry name" value="GLUCOSE-METHANOL-CHOLINE GMC OXIDOREDUCTASE"/>
    <property type="match status" value="1"/>
</dbReference>
<dbReference type="AlphaFoldDB" id="A0A9N9BDL4"/>
<keyword evidence="8" id="KW-1185">Reference proteome</keyword>
<sequence length="644" mass="72580">MENSKKAPSFKESRTKETNGTIDPELIKELKFDADIRDLWSKSVYERDRRETFSKIDEIYDFIIVGAGTAGCVLARELIHNIPHVNILVLEAGPPATQVNDRMRLPGTYSLASVIWRTKEADWGYYTEAQTMPGTVDPTKEVLNKGFVYPRAKIWGGCSSVNGMIYIRGQKKDYELWAEQGPEYRIWDWEHCLEAFKAVENNARENPSEEFKKYHGFNGLLHVQDNPKNIYKILSDVVEVAKNLGIPYNEDFNGVRQNGVGGHQHTIKDGKRFSLADGYLVDALKKVEIYPESKPLGPPYGLPDEVGKFVAVNVKSHAHALNIIWDEEKKDENVAIGVRYFYDGGVHNAFIAPKGEVILCGGTINSPQILMLSGIGPKENLEANNIKIRKELPVGRNLWDHPLCFLSGKVMNPEKESVPRLHSWSSGFEIGIFHKGNVEGKIPSKEDFLDERPDMQLYATPTIVDPSIAANFESLAISMVLNIPSSVGHLELRSPDPFTQPNIFLNYYSKPDDLYRMMSSLKLAREIFKQPPLNTVWGVEEVGFDDELGKYSSGKDGEMTDEDWERYIREKTFTSFHPCGTVKMAPASQGGVVDHRLQVYGTKNLRVVDASIFPMVPSGNTNAPTAMVAWRASRLIKEDYDKKL</sequence>
<dbReference type="GO" id="GO:0050660">
    <property type="term" value="F:flavin adenine dinucleotide binding"/>
    <property type="evidence" value="ECO:0007669"/>
    <property type="project" value="InterPro"/>
</dbReference>
<proteinExistence type="inferred from homology"/>
<comment type="similarity">
    <text evidence="2">Belongs to the GMC oxidoreductase family.</text>
</comment>
<dbReference type="PROSITE" id="PS00624">
    <property type="entry name" value="GMC_OXRED_2"/>
    <property type="match status" value="1"/>
</dbReference>
<dbReference type="PIRSF" id="PIRSF000137">
    <property type="entry name" value="Alcohol_oxidase"/>
    <property type="match status" value="1"/>
</dbReference>
<evidence type="ECO:0000256" key="4">
    <source>
        <dbReference type="ARBA" id="ARBA00022827"/>
    </source>
</evidence>
<evidence type="ECO:0000259" key="6">
    <source>
        <dbReference type="PROSITE" id="PS00624"/>
    </source>
</evidence>
<keyword evidence="3" id="KW-0285">Flavoprotein</keyword>
<dbReference type="SUPFAM" id="SSF54373">
    <property type="entry name" value="FAD-linked reductases, C-terminal domain"/>
    <property type="match status" value="1"/>
</dbReference>
<evidence type="ECO:0000256" key="2">
    <source>
        <dbReference type="ARBA" id="ARBA00010790"/>
    </source>
</evidence>
<organism evidence="7 8">
    <name type="scientific">Acaulospora morrowiae</name>
    <dbReference type="NCBI Taxonomy" id="94023"/>
    <lineage>
        <taxon>Eukaryota</taxon>
        <taxon>Fungi</taxon>
        <taxon>Fungi incertae sedis</taxon>
        <taxon>Mucoromycota</taxon>
        <taxon>Glomeromycotina</taxon>
        <taxon>Glomeromycetes</taxon>
        <taxon>Diversisporales</taxon>
        <taxon>Acaulosporaceae</taxon>
        <taxon>Acaulospora</taxon>
    </lineage>
</organism>
<accession>A0A9N9BDL4</accession>
<evidence type="ECO:0000313" key="7">
    <source>
        <dbReference type="EMBL" id="CAG8560146.1"/>
    </source>
</evidence>